<sequence length="50" mass="5824">MCFLNNLVDSYVRGVIKIRSTNDILNRICRVLFITNSTSEPRNNISRRPI</sequence>
<dbReference type="EMBL" id="BK032800">
    <property type="protein sequence ID" value="DAF60970.1"/>
    <property type="molecule type" value="Genomic_DNA"/>
</dbReference>
<accession>A0A8S5TDY1</accession>
<evidence type="ECO:0000313" key="1">
    <source>
        <dbReference type="EMBL" id="DAF60970.1"/>
    </source>
</evidence>
<protein>
    <submittedName>
        <fullName evidence="1">Uncharacterized protein</fullName>
    </submittedName>
</protein>
<organism evidence="1">
    <name type="scientific">Podoviridae sp. ctlMy11</name>
    <dbReference type="NCBI Taxonomy" id="2827746"/>
    <lineage>
        <taxon>Viruses</taxon>
        <taxon>Duplodnaviria</taxon>
        <taxon>Heunggongvirae</taxon>
        <taxon>Uroviricota</taxon>
        <taxon>Caudoviricetes</taxon>
    </lineage>
</organism>
<name>A0A8S5TDY1_9CAUD</name>
<proteinExistence type="predicted"/>
<reference evidence="1" key="1">
    <citation type="journal article" date="2021" name="Proc. Natl. Acad. Sci. U.S.A.">
        <title>A Catalog of Tens of Thousands of Viruses from Human Metagenomes Reveals Hidden Associations with Chronic Diseases.</title>
        <authorList>
            <person name="Tisza M.J."/>
            <person name="Buck C.B."/>
        </authorList>
    </citation>
    <scope>NUCLEOTIDE SEQUENCE</scope>
    <source>
        <strain evidence="1">CtlMy11</strain>
    </source>
</reference>